<feature type="compositionally biased region" description="Polar residues" evidence="1">
    <location>
        <begin position="258"/>
        <end position="273"/>
    </location>
</feature>
<feature type="region of interest" description="Disordered" evidence="1">
    <location>
        <begin position="633"/>
        <end position="737"/>
    </location>
</feature>
<dbReference type="KEGG" id="crg:117691265"/>
<feature type="compositionally biased region" description="Polar residues" evidence="1">
    <location>
        <begin position="299"/>
        <end position="327"/>
    </location>
</feature>
<feature type="compositionally biased region" description="Polar residues" evidence="1">
    <location>
        <begin position="402"/>
        <end position="422"/>
    </location>
</feature>
<dbReference type="AlphaFoldDB" id="A0A8W8JDD2"/>
<reference evidence="2" key="1">
    <citation type="submission" date="2022-08" db="UniProtKB">
        <authorList>
            <consortium name="EnsemblMetazoa"/>
        </authorList>
    </citation>
    <scope>IDENTIFICATION</scope>
    <source>
        <strain evidence="2">05x7-T-G4-1.051#20</strain>
    </source>
</reference>
<dbReference type="PANTHER" id="PTHR34117:SF1">
    <property type="entry name" value="STYLE CELL-CYCLE INHIBITOR 1"/>
    <property type="match status" value="1"/>
</dbReference>
<dbReference type="OMA" id="WLEEEKH"/>
<feature type="region of interest" description="Disordered" evidence="1">
    <location>
        <begin position="562"/>
        <end position="612"/>
    </location>
</feature>
<feature type="region of interest" description="Disordered" evidence="1">
    <location>
        <begin position="57"/>
        <end position="131"/>
    </location>
</feature>
<protein>
    <submittedName>
        <fullName evidence="2">Uncharacterized protein</fullName>
    </submittedName>
</protein>
<dbReference type="InterPro" id="IPR044688">
    <property type="entry name" value="SCI-1-like"/>
</dbReference>
<feature type="region of interest" description="Disordered" evidence="1">
    <location>
        <begin position="476"/>
        <end position="498"/>
    </location>
</feature>
<feature type="region of interest" description="Disordered" evidence="1">
    <location>
        <begin position="258"/>
        <end position="381"/>
    </location>
</feature>
<evidence type="ECO:0000313" key="2">
    <source>
        <dbReference type="EnsemblMetazoa" id="G17860.1:cds"/>
    </source>
</evidence>
<feature type="region of interest" description="Disordered" evidence="1">
    <location>
        <begin position="20"/>
        <end position="40"/>
    </location>
</feature>
<feature type="region of interest" description="Disordered" evidence="1">
    <location>
        <begin position="188"/>
        <end position="241"/>
    </location>
</feature>
<dbReference type="RefSeq" id="XP_034332842.1">
    <property type="nucleotide sequence ID" value="XM_034476951.2"/>
</dbReference>
<accession>A0A8W8JDD2</accession>
<feature type="compositionally biased region" description="Basic and acidic residues" evidence="1">
    <location>
        <begin position="30"/>
        <end position="40"/>
    </location>
</feature>
<keyword evidence="3" id="KW-1185">Reference proteome</keyword>
<organism evidence="2 3">
    <name type="scientific">Magallana gigas</name>
    <name type="common">Pacific oyster</name>
    <name type="synonym">Crassostrea gigas</name>
    <dbReference type="NCBI Taxonomy" id="29159"/>
    <lineage>
        <taxon>Eukaryota</taxon>
        <taxon>Metazoa</taxon>
        <taxon>Spiralia</taxon>
        <taxon>Lophotrochozoa</taxon>
        <taxon>Mollusca</taxon>
        <taxon>Bivalvia</taxon>
        <taxon>Autobranchia</taxon>
        <taxon>Pteriomorphia</taxon>
        <taxon>Ostreida</taxon>
        <taxon>Ostreoidea</taxon>
        <taxon>Ostreidae</taxon>
        <taxon>Magallana</taxon>
    </lineage>
</organism>
<evidence type="ECO:0000256" key="1">
    <source>
        <dbReference type="SAM" id="MobiDB-lite"/>
    </source>
</evidence>
<dbReference type="EnsemblMetazoa" id="G17860.1">
    <property type="protein sequence ID" value="G17860.1:cds"/>
    <property type="gene ID" value="G17860"/>
</dbReference>
<feature type="compositionally biased region" description="Basic and acidic residues" evidence="1">
    <location>
        <begin position="653"/>
        <end position="678"/>
    </location>
</feature>
<proteinExistence type="predicted"/>
<dbReference type="GeneID" id="117691265"/>
<feature type="region of interest" description="Disordered" evidence="1">
    <location>
        <begin position="510"/>
        <end position="530"/>
    </location>
</feature>
<dbReference type="Proteomes" id="UP000005408">
    <property type="component" value="Unassembled WGS sequence"/>
</dbReference>
<dbReference type="PANTHER" id="PTHR34117">
    <property type="entry name" value="STYLE CELL-CYCLE INHIBITOR 1"/>
    <property type="match status" value="1"/>
</dbReference>
<feature type="region of interest" description="Disordered" evidence="1">
    <location>
        <begin position="399"/>
        <end position="454"/>
    </location>
</feature>
<feature type="compositionally biased region" description="Acidic residues" evidence="1">
    <location>
        <begin position="62"/>
        <end position="76"/>
    </location>
</feature>
<dbReference type="OrthoDB" id="2139939at2759"/>
<feature type="compositionally biased region" description="Polar residues" evidence="1">
    <location>
        <begin position="189"/>
        <end position="202"/>
    </location>
</feature>
<feature type="compositionally biased region" description="Basic and acidic residues" evidence="1">
    <location>
        <begin position="118"/>
        <end position="131"/>
    </location>
</feature>
<sequence length="737" mass="82777">MDKLRSKKRGFFAISTVLSSSSDKKRNKGNRQENDIDKENKAEFKYFKENQCASINANGDYQDFDGVTDDELEQGDTSDHSSSEVETAVSGSSCDDVHKASRKLQTFAKKSIRRDKKKEREKQERKEKNKLSMDDFLSKQVEFITWLEEEKHKNPKAMSSPKRKAYFKSFLKLWNKRKLPQKYYRGSAEIQSPCPTHPTRTFSFADDEEEVVSFTRPKPKRLSIEPWGPPDSPFSTFGKTPPKHLLTSNLPLLESFSSVTDSSLSEETHNTSGSHRHDSLPKLGEYQMPKNALPMVESGVSTQSTYDRNVDNNATSLPGTPASSFPDNSPVYAVPWKPKPTPRKKPPVVAETVTSPPPPPVPPKSFLTDIDGDNNVAKQPTHHGQYASEICTLAQEGERGTNYEQRGSNSVDRVSVTESCSSMEVDDCGQEMGEPRNEGWHSPIAGKPFSPPVKIRKPFFPQEQIYAEIDSLEMKPSESIASDSLDKSHAHGRISTKKNEDDVFIKQGSESQTTHTVFQSGSSSMVTSPESQVKHVVLENLQKTKENRFSFSKYLITPEKRAVATSKPSSFPENGKENVSSRKRLGHQHEMSLSGDGSSQKEKPKVLPRNIPKLRNEFRVTMTVSNGLHNVRNFVVGENDPPKTKNPNVKQNGFEKAKSQWKKEHHSGNAESKLEMSEKFSMSLDELGSPKAQSKEKVLETDIDSVPLPIMGSKTPPRKRKPLSNLQRSKSMETIIW</sequence>
<name>A0A8W8JDD2_MAGGI</name>
<evidence type="ECO:0000313" key="3">
    <source>
        <dbReference type="Proteomes" id="UP000005408"/>
    </source>
</evidence>